<evidence type="ECO:0000256" key="1">
    <source>
        <dbReference type="SAM" id="Phobius"/>
    </source>
</evidence>
<keyword evidence="1" id="KW-0472">Membrane</keyword>
<evidence type="ECO:0000313" key="3">
    <source>
        <dbReference type="Proteomes" id="UP001500200"/>
    </source>
</evidence>
<dbReference type="EMBL" id="BAABKK010000030">
    <property type="protein sequence ID" value="GAA5199924.1"/>
    <property type="molecule type" value="Genomic_DNA"/>
</dbReference>
<dbReference type="Proteomes" id="UP001500200">
    <property type="component" value="Unassembled WGS sequence"/>
</dbReference>
<sequence>MRDPATTLLGAGVVVFGVLIILGRNLYASFMLMLLRGIGNGNLATKGLSRILSVAMAVFGGVVIVIGIVVGAGSL</sequence>
<organism evidence="2 3">
    <name type="scientific">Arthrobacter gyeryongensis</name>
    <dbReference type="NCBI Taxonomy" id="1650592"/>
    <lineage>
        <taxon>Bacteria</taxon>
        <taxon>Bacillati</taxon>
        <taxon>Actinomycetota</taxon>
        <taxon>Actinomycetes</taxon>
        <taxon>Micrococcales</taxon>
        <taxon>Micrococcaceae</taxon>
        <taxon>Arthrobacter</taxon>
    </lineage>
</organism>
<evidence type="ECO:0000313" key="2">
    <source>
        <dbReference type="EMBL" id="GAA5199924.1"/>
    </source>
</evidence>
<keyword evidence="3" id="KW-1185">Reference proteome</keyword>
<protein>
    <recommendedName>
        <fullName evidence="4">ABC transporter permease</fullName>
    </recommendedName>
</protein>
<proteinExistence type="predicted"/>
<comment type="caution">
    <text evidence="2">The sequence shown here is derived from an EMBL/GenBank/DDBJ whole genome shotgun (WGS) entry which is preliminary data.</text>
</comment>
<evidence type="ECO:0008006" key="4">
    <source>
        <dbReference type="Google" id="ProtNLM"/>
    </source>
</evidence>
<feature type="transmembrane region" description="Helical" evidence="1">
    <location>
        <begin position="6"/>
        <end position="27"/>
    </location>
</feature>
<gene>
    <name evidence="2" type="ORF">GCM10023346_40840</name>
</gene>
<reference evidence="3" key="1">
    <citation type="journal article" date="2019" name="Int. J. Syst. Evol. Microbiol.">
        <title>The Global Catalogue of Microorganisms (GCM) 10K type strain sequencing project: providing services to taxonomists for standard genome sequencing and annotation.</title>
        <authorList>
            <consortium name="The Broad Institute Genomics Platform"/>
            <consortium name="The Broad Institute Genome Sequencing Center for Infectious Disease"/>
            <person name="Wu L."/>
            <person name="Ma J."/>
        </authorList>
    </citation>
    <scope>NUCLEOTIDE SEQUENCE [LARGE SCALE GENOMIC DNA]</scope>
    <source>
        <strain evidence="3">JCM 18514</strain>
    </source>
</reference>
<feature type="transmembrane region" description="Helical" evidence="1">
    <location>
        <begin position="48"/>
        <end position="72"/>
    </location>
</feature>
<keyword evidence="1" id="KW-0812">Transmembrane</keyword>
<name>A0ABP9SRM7_9MICC</name>
<keyword evidence="1" id="KW-1133">Transmembrane helix</keyword>
<accession>A0ABP9SRM7</accession>